<dbReference type="OrthoDB" id="9802365at2"/>
<keyword evidence="10 14" id="KW-0408">Iron</keyword>
<evidence type="ECO:0000256" key="6">
    <source>
        <dbReference type="ARBA" id="ARBA00022485"/>
    </source>
</evidence>
<dbReference type="GO" id="GO:0032357">
    <property type="term" value="F:oxidized purine DNA binding"/>
    <property type="evidence" value="ECO:0007669"/>
    <property type="project" value="TreeGrafter"/>
</dbReference>
<evidence type="ECO:0000256" key="2">
    <source>
        <dbReference type="ARBA" id="ARBA00002933"/>
    </source>
</evidence>
<dbReference type="CDD" id="cd00056">
    <property type="entry name" value="ENDO3c"/>
    <property type="match status" value="1"/>
</dbReference>
<dbReference type="InterPro" id="IPR003265">
    <property type="entry name" value="HhH-GPD_domain"/>
</dbReference>
<dbReference type="GO" id="GO:0051539">
    <property type="term" value="F:4 iron, 4 sulfur cluster binding"/>
    <property type="evidence" value="ECO:0007669"/>
    <property type="project" value="UniProtKB-UniRule"/>
</dbReference>
<dbReference type="InterPro" id="IPR011257">
    <property type="entry name" value="DNA_glycosylase"/>
</dbReference>
<dbReference type="EC" id="3.2.2.31" evidence="4 14"/>
<dbReference type="GO" id="GO:0046872">
    <property type="term" value="F:metal ion binding"/>
    <property type="evidence" value="ECO:0007669"/>
    <property type="project" value="UniProtKB-UniRule"/>
</dbReference>
<keyword evidence="7" id="KW-0479">Metal-binding</keyword>
<evidence type="ECO:0000256" key="9">
    <source>
        <dbReference type="ARBA" id="ARBA00022801"/>
    </source>
</evidence>
<comment type="catalytic activity">
    <reaction evidence="1 14">
        <text>Hydrolyzes free adenine bases from 7,8-dihydro-8-oxoguanine:adenine mismatched double-stranded DNA, leaving an apurinic site.</text>
        <dbReference type="EC" id="3.2.2.31"/>
    </reaction>
</comment>
<dbReference type="NCBIfam" id="TIGR01084">
    <property type="entry name" value="mutY"/>
    <property type="match status" value="1"/>
</dbReference>
<comment type="caution">
    <text evidence="16">The sequence shown here is derived from an EMBL/GenBank/DDBJ whole genome shotgun (WGS) entry which is preliminary data.</text>
</comment>
<name>A0A175VI84_AEREN</name>
<gene>
    <name evidence="16" type="ORF">LCR_15550</name>
</gene>
<evidence type="ECO:0000256" key="14">
    <source>
        <dbReference type="RuleBase" id="RU365096"/>
    </source>
</evidence>
<evidence type="ECO:0000256" key="10">
    <source>
        <dbReference type="ARBA" id="ARBA00023004"/>
    </source>
</evidence>
<dbReference type="Proteomes" id="UP000078435">
    <property type="component" value="Unassembled WGS sequence"/>
</dbReference>
<dbReference type="SUPFAM" id="SSF55811">
    <property type="entry name" value="Nudix"/>
    <property type="match status" value="1"/>
</dbReference>
<evidence type="ECO:0000256" key="5">
    <source>
        <dbReference type="ARBA" id="ARBA00022023"/>
    </source>
</evidence>
<keyword evidence="12" id="KW-0234">DNA repair</keyword>
<dbReference type="Gene3D" id="3.90.79.10">
    <property type="entry name" value="Nucleoside Triphosphate Pyrophosphohydrolase"/>
    <property type="match status" value="1"/>
</dbReference>
<organism evidence="16 17">
    <name type="scientific">Aeromonas enteropelogenes</name>
    <name type="common">Aeromonas trota</name>
    <dbReference type="NCBI Taxonomy" id="29489"/>
    <lineage>
        <taxon>Bacteria</taxon>
        <taxon>Pseudomonadati</taxon>
        <taxon>Pseudomonadota</taxon>
        <taxon>Gammaproteobacteria</taxon>
        <taxon>Aeromonadales</taxon>
        <taxon>Aeromonadaceae</taxon>
        <taxon>Aeromonas</taxon>
    </lineage>
</organism>
<dbReference type="InterPro" id="IPR044298">
    <property type="entry name" value="MIG/MutY"/>
</dbReference>
<dbReference type="Pfam" id="PF14815">
    <property type="entry name" value="NUDIX_4"/>
    <property type="match status" value="1"/>
</dbReference>
<comment type="similarity">
    <text evidence="3 14">Belongs to the Nth/MutY family.</text>
</comment>
<dbReference type="PROSITE" id="PS01155">
    <property type="entry name" value="ENDONUCLEASE_III_2"/>
    <property type="match status" value="1"/>
</dbReference>
<dbReference type="EMBL" id="JMGO02000005">
    <property type="protein sequence ID" value="KXU80008.1"/>
    <property type="molecule type" value="Genomic_DNA"/>
</dbReference>
<keyword evidence="8 14" id="KW-0227">DNA damage</keyword>
<accession>A0A175VI84</accession>
<dbReference type="AlphaFoldDB" id="A0A175VI84"/>
<reference evidence="16 17" key="1">
    <citation type="submission" date="2016-02" db="EMBL/GenBank/DDBJ databases">
        <title>Draft genome sequence of Aeromonas trota strain 1999lcr isolated from cerebrospinal fluid (CSF).</title>
        <authorList>
            <person name="Dallagassa C.B."/>
            <person name="Prediger K.C."/>
            <person name="Weiss V.A."/>
            <person name="Assis F.E."/>
            <person name="Baura V."/>
            <person name="Cruz L.M."/>
            <person name="Souza E.M."/>
            <person name="Pedrosa F.O."/>
            <person name="Fadel-Picheth C.M."/>
        </authorList>
    </citation>
    <scope>NUCLEOTIDE SEQUENCE [LARGE SCALE GENOMIC DNA]</scope>
    <source>
        <strain evidence="16 17">1999lcr</strain>
    </source>
</reference>
<dbReference type="PANTHER" id="PTHR42944:SF1">
    <property type="entry name" value="ADENINE DNA GLYCOSYLASE"/>
    <property type="match status" value="1"/>
</dbReference>
<dbReference type="PROSITE" id="PS00764">
    <property type="entry name" value="ENDONUCLEASE_III_1"/>
    <property type="match status" value="1"/>
</dbReference>
<dbReference type="GO" id="GO:0035485">
    <property type="term" value="F:adenine/guanine mispair binding"/>
    <property type="evidence" value="ECO:0007669"/>
    <property type="project" value="TreeGrafter"/>
</dbReference>
<evidence type="ECO:0000256" key="13">
    <source>
        <dbReference type="ARBA" id="ARBA00023295"/>
    </source>
</evidence>
<feature type="domain" description="HhH-GPD" evidence="15">
    <location>
        <begin position="61"/>
        <end position="212"/>
    </location>
</feature>
<dbReference type="InterPro" id="IPR015797">
    <property type="entry name" value="NUDIX_hydrolase-like_dom_sf"/>
</dbReference>
<dbReference type="GO" id="GO:0006284">
    <property type="term" value="P:base-excision repair"/>
    <property type="evidence" value="ECO:0007669"/>
    <property type="project" value="UniProtKB-UniRule"/>
</dbReference>
<dbReference type="CDD" id="cd03431">
    <property type="entry name" value="NUDIX_DNA_Glycosylase_C-MutY"/>
    <property type="match status" value="1"/>
</dbReference>
<dbReference type="NCBIfam" id="NF008132">
    <property type="entry name" value="PRK10880.1"/>
    <property type="match status" value="1"/>
</dbReference>
<keyword evidence="13 14" id="KW-0326">Glycosidase</keyword>
<sequence>MSVYGEPKEPESSFSYQIHENNVNQSTFASRVLDWYQLHGRKTLPWQQEKTPYRVWVSEIMLQQTQVATVIPYYQRFMARFPDVVALADAPVDEVLHHWTGLGYYARARNLHKAARQIRDQHQGVFPEQFDEVVALPGIGRSTAGAVLSLSLGQPHAILDGNVKRVLTRWLALPGWPGQKQVENELWEIATRLTPRLGVAQYNQAMMDMGATICTRSKPACERCPVRDDCQGLSQGKPTDYPNSKPKKSIPARTGIMLLIRHGDELLLEKRPPQGIWGGLYCFPQVASLAEVDGVLQGLGLNGSSYRELEGFRHTFSHFHLDIQPLLIETDKAPALRLMEADNRLWYNLRHPAQVGLAAATARLLAYPDLQPQRST</sequence>
<dbReference type="InterPro" id="IPR004035">
    <property type="entry name" value="Endouclease-III_FeS-bd_BS"/>
</dbReference>
<evidence type="ECO:0000256" key="8">
    <source>
        <dbReference type="ARBA" id="ARBA00022763"/>
    </source>
</evidence>
<dbReference type="GO" id="GO:0034039">
    <property type="term" value="F:8-oxo-7,8-dihydroguanine DNA N-glycosylase activity"/>
    <property type="evidence" value="ECO:0007669"/>
    <property type="project" value="TreeGrafter"/>
</dbReference>
<comment type="function">
    <text evidence="2">Adenine glycosylase active on G-A mispairs. MutY also corrects error-prone DNA synthesis past GO lesions which are due to the oxidatively damaged form of guanine: 7,8-dihydro-8-oxoguanine (8-oxo-dGTP).</text>
</comment>
<evidence type="ECO:0000256" key="1">
    <source>
        <dbReference type="ARBA" id="ARBA00000843"/>
    </source>
</evidence>
<protein>
    <recommendedName>
        <fullName evidence="5 14">Adenine DNA glycosylase</fullName>
        <ecNumber evidence="4 14">3.2.2.31</ecNumber>
    </recommendedName>
</protein>
<dbReference type="Gene3D" id="1.10.340.30">
    <property type="entry name" value="Hypothetical protein, domain 2"/>
    <property type="match status" value="1"/>
</dbReference>
<evidence type="ECO:0000256" key="7">
    <source>
        <dbReference type="ARBA" id="ARBA00022723"/>
    </source>
</evidence>
<dbReference type="Gene3D" id="1.10.1670.10">
    <property type="entry name" value="Helix-hairpin-Helix base-excision DNA repair enzymes (C-terminal)"/>
    <property type="match status" value="1"/>
</dbReference>
<dbReference type="InterPro" id="IPR005760">
    <property type="entry name" value="A/G_AdeGlyc_MutY"/>
</dbReference>
<dbReference type="GO" id="GO:0000701">
    <property type="term" value="F:purine-specific mismatch base pair DNA N-glycosylase activity"/>
    <property type="evidence" value="ECO:0007669"/>
    <property type="project" value="UniProtKB-EC"/>
</dbReference>
<dbReference type="Pfam" id="PF10576">
    <property type="entry name" value="EndIII_4Fe-2S"/>
    <property type="match status" value="1"/>
</dbReference>
<dbReference type="InterPro" id="IPR000445">
    <property type="entry name" value="HhH_motif"/>
</dbReference>
<dbReference type="InterPro" id="IPR023170">
    <property type="entry name" value="HhH_base_excis_C"/>
</dbReference>
<keyword evidence="11" id="KW-0411">Iron-sulfur</keyword>
<dbReference type="SUPFAM" id="SSF48150">
    <property type="entry name" value="DNA-glycosylase"/>
    <property type="match status" value="1"/>
</dbReference>
<dbReference type="PANTHER" id="PTHR42944">
    <property type="entry name" value="ADENINE DNA GLYCOSYLASE"/>
    <property type="match status" value="1"/>
</dbReference>
<keyword evidence="6" id="KW-0004">4Fe-4S</keyword>
<dbReference type="STRING" id="29489.VL01_15725"/>
<dbReference type="GO" id="GO:0006298">
    <property type="term" value="P:mismatch repair"/>
    <property type="evidence" value="ECO:0007669"/>
    <property type="project" value="TreeGrafter"/>
</dbReference>
<evidence type="ECO:0000256" key="3">
    <source>
        <dbReference type="ARBA" id="ARBA00008343"/>
    </source>
</evidence>
<dbReference type="SMART" id="SM00478">
    <property type="entry name" value="ENDO3c"/>
    <property type="match status" value="1"/>
</dbReference>
<dbReference type="InterPro" id="IPR004036">
    <property type="entry name" value="Endonuclease-III-like_CS2"/>
</dbReference>
<evidence type="ECO:0000256" key="12">
    <source>
        <dbReference type="ARBA" id="ARBA00023204"/>
    </source>
</evidence>
<keyword evidence="9" id="KW-0378">Hydrolase</keyword>
<dbReference type="InterPro" id="IPR029119">
    <property type="entry name" value="MutY_C"/>
</dbReference>
<evidence type="ECO:0000256" key="11">
    <source>
        <dbReference type="ARBA" id="ARBA00023014"/>
    </source>
</evidence>
<dbReference type="FunFam" id="1.10.340.30:FF:000002">
    <property type="entry name" value="Adenine DNA glycosylase"/>
    <property type="match status" value="1"/>
</dbReference>
<dbReference type="Pfam" id="PF00633">
    <property type="entry name" value="HHH"/>
    <property type="match status" value="1"/>
</dbReference>
<evidence type="ECO:0000256" key="4">
    <source>
        <dbReference type="ARBA" id="ARBA00012045"/>
    </source>
</evidence>
<evidence type="ECO:0000313" key="16">
    <source>
        <dbReference type="EMBL" id="KXU80008.1"/>
    </source>
</evidence>
<dbReference type="SMART" id="SM00525">
    <property type="entry name" value="FES"/>
    <property type="match status" value="1"/>
</dbReference>
<dbReference type="Pfam" id="PF00730">
    <property type="entry name" value="HhH-GPD"/>
    <property type="match status" value="1"/>
</dbReference>
<evidence type="ECO:0000259" key="15">
    <source>
        <dbReference type="SMART" id="SM00478"/>
    </source>
</evidence>
<comment type="cofactor">
    <cofactor evidence="14">
        <name>[4Fe-4S] cluster</name>
        <dbReference type="ChEBI" id="CHEBI:49883"/>
    </cofactor>
    <text evidence="14">Binds 1 [4Fe-4S] cluster.</text>
</comment>
<proteinExistence type="inferred from homology"/>
<dbReference type="InterPro" id="IPR003651">
    <property type="entry name" value="Endonuclease3_FeS-loop_motif"/>
</dbReference>
<evidence type="ECO:0000313" key="17">
    <source>
        <dbReference type="Proteomes" id="UP000078435"/>
    </source>
</evidence>